<evidence type="ECO:0000313" key="3">
    <source>
        <dbReference type="Proteomes" id="UP000318242"/>
    </source>
</evidence>
<feature type="transmembrane region" description="Helical" evidence="1">
    <location>
        <begin position="55"/>
        <end position="74"/>
    </location>
</feature>
<comment type="caution">
    <text evidence="2">The sequence shown here is derived from an EMBL/GenBank/DDBJ whole genome shotgun (WGS) entry which is preliminary data.</text>
</comment>
<organism evidence="2 3">
    <name type="scientific">Vibrio comitans NBRC 102076</name>
    <dbReference type="NCBI Taxonomy" id="1219078"/>
    <lineage>
        <taxon>Bacteria</taxon>
        <taxon>Pseudomonadati</taxon>
        <taxon>Pseudomonadota</taxon>
        <taxon>Gammaproteobacteria</taxon>
        <taxon>Vibrionales</taxon>
        <taxon>Vibrionaceae</taxon>
        <taxon>Vibrio</taxon>
    </lineage>
</organism>
<name>A0A4Y3IP05_9VIBR</name>
<keyword evidence="1" id="KW-0472">Membrane</keyword>
<keyword evidence="3" id="KW-1185">Reference proteome</keyword>
<protein>
    <submittedName>
        <fullName evidence="2">Uncharacterized protein</fullName>
    </submittedName>
</protein>
<evidence type="ECO:0000256" key="1">
    <source>
        <dbReference type="SAM" id="Phobius"/>
    </source>
</evidence>
<accession>A0A4Y3IP05</accession>
<reference evidence="2 3" key="1">
    <citation type="submission" date="2019-06" db="EMBL/GenBank/DDBJ databases">
        <title>Whole genome shotgun sequence of Vibrio comitans NBRC 102076.</title>
        <authorList>
            <person name="Hosoyama A."/>
            <person name="Uohara A."/>
            <person name="Ohji S."/>
            <person name="Ichikawa N."/>
        </authorList>
    </citation>
    <scope>NUCLEOTIDE SEQUENCE [LARGE SCALE GENOMIC DNA]</scope>
    <source>
        <strain evidence="2 3">NBRC 102076</strain>
    </source>
</reference>
<dbReference type="EMBL" id="BJLH01000009">
    <property type="protein sequence ID" value="GEA60987.1"/>
    <property type="molecule type" value="Genomic_DNA"/>
</dbReference>
<evidence type="ECO:0000313" key="2">
    <source>
        <dbReference type="EMBL" id="GEA60987.1"/>
    </source>
</evidence>
<keyword evidence="1" id="KW-1133">Transmembrane helix</keyword>
<sequence length="88" mass="9534">MCCNIATYVSNSASTPMNKPIFAKITTGLTAIIVLLFAFHLVLELRMPTGNIVPMFIATLLSICLAGAANYFVLGQVNPKPYLKKSKI</sequence>
<dbReference type="AlphaFoldDB" id="A0A4Y3IP05"/>
<feature type="transmembrane region" description="Helical" evidence="1">
    <location>
        <begin position="21"/>
        <end position="43"/>
    </location>
</feature>
<proteinExistence type="predicted"/>
<keyword evidence="1" id="KW-0812">Transmembrane</keyword>
<dbReference type="Proteomes" id="UP000318242">
    <property type="component" value="Unassembled WGS sequence"/>
</dbReference>
<gene>
    <name evidence="2" type="ORF">VCO01S_21800</name>
</gene>